<sequence length="81" mass="8857">MDTLWTRPTDTQVQVDNKLYGFRSRDHADRFVQCLREKNASQCVAECVPDSTTDAYPQGTPNESGAGITIGPPPGALDSEE</sequence>
<gene>
    <name evidence="2" type="ORF">V4C55_08685</name>
</gene>
<dbReference type="Proteomes" id="UP001494588">
    <property type="component" value="Unassembled WGS sequence"/>
</dbReference>
<evidence type="ECO:0000313" key="3">
    <source>
        <dbReference type="Proteomes" id="UP001494588"/>
    </source>
</evidence>
<evidence type="ECO:0000256" key="1">
    <source>
        <dbReference type="SAM" id="MobiDB-lite"/>
    </source>
</evidence>
<dbReference type="RefSeq" id="WP_201646924.1">
    <property type="nucleotide sequence ID" value="NZ_CAJHCS010000001.1"/>
</dbReference>
<name>A0ABU9Q8R3_9BURK</name>
<reference evidence="2 3" key="1">
    <citation type="submission" date="2024-01" db="EMBL/GenBank/DDBJ databases">
        <title>The diversity of rhizobia nodulating Mimosa spp. in eleven states of Brazil covering several biomes is determined by host plant, location, and edaphic factors.</title>
        <authorList>
            <person name="Rouws L."/>
            <person name="Barauna A."/>
            <person name="Beukes C."/>
            <person name="De Faria S.M."/>
            <person name="Gross E."/>
            <person name="Dos Reis Junior F.B."/>
            <person name="Simon M."/>
            <person name="Maluk M."/>
            <person name="Odee D.W."/>
            <person name="Kenicer G."/>
            <person name="Young J.P.W."/>
            <person name="Reis V.M."/>
            <person name="Zilli J."/>
            <person name="James E.K."/>
        </authorList>
    </citation>
    <scope>NUCLEOTIDE SEQUENCE [LARGE SCALE GENOMIC DNA]</scope>
    <source>
        <strain evidence="2 3">JPY77</strain>
    </source>
</reference>
<keyword evidence="3" id="KW-1185">Reference proteome</keyword>
<evidence type="ECO:0000313" key="2">
    <source>
        <dbReference type="EMBL" id="MEM5285784.1"/>
    </source>
</evidence>
<organism evidence="2 3">
    <name type="scientific">Paraburkholderia sabiae</name>
    <dbReference type="NCBI Taxonomy" id="273251"/>
    <lineage>
        <taxon>Bacteria</taxon>
        <taxon>Pseudomonadati</taxon>
        <taxon>Pseudomonadota</taxon>
        <taxon>Betaproteobacteria</taxon>
        <taxon>Burkholderiales</taxon>
        <taxon>Burkholderiaceae</taxon>
        <taxon>Paraburkholderia</taxon>
    </lineage>
</organism>
<feature type="region of interest" description="Disordered" evidence="1">
    <location>
        <begin position="51"/>
        <end position="81"/>
    </location>
</feature>
<dbReference type="EMBL" id="JAZHGC010000006">
    <property type="protein sequence ID" value="MEM5285784.1"/>
    <property type="molecule type" value="Genomic_DNA"/>
</dbReference>
<feature type="compositionally biased region" description="Polar residues" evidence="1">
    <location>
        <begin position="51"/>
        <end position="63"/>
    </location>
</feature>
<proteinExistence type="predicted"/>
<comment type="caution">
    <text evidence="2">The sequence shown here is derived from an EMBL/GenBank/DDBJ whole genome shotgun (WGS) entry which is preliminary data.</text>
</comment>
<accession>A0ABU9Q8R3</accession>
<protein>
    <submittedName>
        <fullName evidence="2">Uncharacterized protein</fullName>
    </submittedName>
</protein>